<gene>
    <name evidence="2" type="ORF">IAD18_02630</name>
</gene>
<dbReference type="Gene3D" id="2.60.120.260">
    <property type="entry name" value="Galactose-binding domain-like"/>
    <property type="match status" value="1"/>
</dbReference>
<proteinExistence type="predicted"/>
<dbReference type="AlphaFoldDB" id="A0A9D1LH66"/>
<accession>A0A9D1LH66</accession>
<feature type="chain" id="PRO_5039635766" evidence="1">
    <location>
        <begin position="21"/>
        <end position="811"/>
    </location>
</feature>
<keyword evidence="1" id="KW-0732">Signal</keyword>
<evidence type="ECO:0000313" key="3">
    <source>
        <dbReference type="Proteomes" id="UP000824076"/>
    </source>
</evidence>
<reference evidence="2" key="2">
    <citation type="journal article" date="2021" name="PeerJ">
        <title>Extensive microbial diversity within the chicken gut microbiome revealed by metagenomics and culture.</title>
        <authorList>
            <person name="Gilroy R."/>
            <person name="Ravi A."/>
            <person name="Getino M."/>
            <person name="Pursley I."/>
            <person name="Horton D.L."/>
            <person name="Alikhan N.F."/>
            <person name="Baker D."/>
            <person name="Gharbi K."/>
            <person name="Hall N."/>
            <person name="Watson M."/>
            <person name="Adriaenssens E.M."/>
            <person name="Foster-Nyarko E."/>
            <person name="Jarju S."/>
            <person name="Secka A."/>
            <person name="Antonio M."/>
            <person name="Oren A."/>
            <person name="Chaudhuri R.R."/>
            <person name="La Ragione R."/>
            <person name="Hildebrand F."/>
            <person name="Pallen M.J."/>
        </authorList>
    </citation>
    <scope>NUCLEOTIDE SEQUENCE</scope>
    <source>
        <strain evidence="2">17073</strain>
    </source>
</reference>
<name>A0A9D1LH66_9BACT</name>
<dbReference type="CDD" id="cd14948">
    <property type="entry name" value="BACON"/>
    <property type="match status" value="1"/>
</dbReference>
<reference evidence="2" key="1">
    <citation type="submission" date="2020-10" db="EMBL/GenBank/DDBJ databases">
        <authorList>
            <person name="Gilroy R."/>
        </authorList>
    </citation>
    <scope>NUCLEOTIDE SEQUENCE</scope>
    <source>
        <strain evidence="2">17073</strain>
    </source>
</reference>
<evidence type="ECO:0000256" key="1">
    <source>
        <dbReference type="SAM" id="SignalP"/>
    </source>
</evidence>
<organism evidence="2 3">
    <name type="scientific">Candidatus Limisoma intestinavium</name>
    <dbReference type="NCBI Taxonomy" id="2840856"/>
    <lineage>
        <taxon>Bacteria</taxon>
        <taxon>Pseudomonadati</taxon>
        <taxon>Bacteroidota</taxon>
        <taxon>Bacteroidia</taxon>
        <taxon>Bacteroidales</taxon>
        <taxon>Candidatus Limisoma</taxon>
    </lineage>
</organism>
<comment type="caution">
    <text evidence="2">The sequence shown here is derived from an EMBL/GenBank/DDBJ whole genome shotgun (WGS) entry which is preliminary data.</text>
</comment>
<protein>
    <submittedName>
        <fullName evidence="2">T9SS type A sorting domain-containing protein</fullName>
    </submittedName>
</protein>
<evidence type="ECO:0000313" key="2">
    <source>
        <dbReference type="EMBL" id="HIU38547.1"/>
    </source>
</evidence>
<dbReference type="EMBL" id="DVMS01000072">
    <property type="protein sequence ID" value="HIU38547.1"/>
    <property type="molecule type" value="Genomic_DNA"/>
</dbReference>
<dbReference type="InterPro" id="IPR026444">
    <property type="entry name" value="Secre_tail"/>
</dbReference>
<dbReference type="Proteomes" id="UP000824076">
    <property type="component" value="Unassembled WGS sequence"/>
</dbReference>
<dbReference type="InterPro" id="IPR024361">
    <property type="entry name" value="BACON"/>
</dbReference>
<feature type="signal peptide" evidence="1">
    <location>
        <begin position="1"/>
        <end position="20"/>
    </location>
</feature>
<dbReference type="NCBIfam" id="NF038128">
    <property type="entry name" value="choice_anch_J"/>
    <property type="match status" value="1"/>
</dbReference>
<sequence length="811" mass="87682">MKKTVLLSAALLTGALVASAGVAQPQQVKRMLPAVNNATPATQMAAPQKAATLQATDVVSVSEGVKMMKTQNGLYKKALAHPRMGAKLNQRVNAFVAADDATFFEGFEGWDGGATDWVPEGWSSESKIADQVDMALWGATNFSFYTSVYEGAAMMYVSSAIDLGMVGDSFQLIAYPQDEWLYTPAVTPKAGDELCFMMTFDAGYALLNNDKLNNEGLFVYDAENTNLTVYVSEDDGANWTPLWNALDYVKAKYTVEEIDAMIMTYPWEGIRVDISDYVGKSVKFAFQYENENGSDVGIDNVMVGAPTPEVAYVDPGYLYFAMMPDFKYYSATVMIGPAYNDNVWESVANGYEADTYEWTYDDPDDPNGQLVSNEKNLTVSYPFGQWDYPVLTGTIGGNTSAPYTFNGFYQTGAMPIFSGGTYGYVSSYDFGPEDVFRLGAGPLAAPNSTSLGNIIGEDSKFRGLGTYMAQPAAPYSMSQVLVYLSNDQITTDAEQLSLPITASVYKVNDGVIDLASPDYQATTTLADVVAVPVQGGVNYVLLFEFKEQVGSLTRNIEINVDSPIYIEITADENLDPENCSISLVGGYTLSAPYMNTYYSYTDASGNLRLDSYNTLGLELEDGTPCYINGIFVQTDATFGWIFEENGDYAFEAPAAGGDKSFTVNTFTASDSWTITGDEGLYDWYDIQTGEFDTATGNTVMTVTVDPLSSGTTLRSGKFSITSNAATKYFYVAQRDASGVNDIESSAVTVTVTDEGFTVANDAASAVEVYNIAGQKVAAAAIDGETTIPAAGLANGMYILKFNDNTVVKVVK</sequence>
<dbReference type="NCBIfam" id="TIGR04183">
    <property type="entry name" value="Por_Secre_tail"/>
    <property type="match status" value="1"/>
</dbReference>